<evidence type="ECO:0000313" key="15">
    <source>
        <dbReference type="EMBL" id="RMZ94164.1"/>
    </source>
</evidence>
<dbReference type="Pfam" id="PF07774">
    <property type="entry name" value="EMC1_C"/>
    <property type="match status" value="1"/>
</dbReference>
<dbReference type="AlphaFoldDB" id="A0A3M7P656"/>
<dbReference type="Pfam" id="PF25293">
    <property type="entry name" value="Beta-prop_EMC1_N"/>
    <property type="match status" value="1"/>
</dbReference>
<dbReference type="InterPro" id="IPR011678">
    <property type="entry name" value="EMC1_C"/>
</dbReference>
<reference evidence="15 16" key="1">
    <citation type="journal article" date="2018" name="Sci. Rep.">
        <title>Genomic signatures of local adaptation to the degree of environmental predictability in rotifers.</title>
        <authorList>
            <person name="Franch-Gras L."/>
            <person name="Hahn C."/>
            <person name="Garcia-Roger E.M."/>
            <person name="Carmona M.J."/>
            <person name="Serra M."/>
            <person name="Gomez A."/>
        </authorList>
    </citation>
    <scope>NUCLEOTIDE SEQUENCE [LARGE SCALE GENOMIC DNA]</scope>
    <source>
        <strain evidence="15">HYR1</strain>
    </source>
</reference>
<evidence type="ECO:0000256" key="3">
    <source>
        <dbReference type="ARBA" id="ARBA00011276"/>
    </source>
</evidence>
<evidence type="ECO:0000256" key="6">
    <source>
        <dbReference type="ARBA" id="ARBA00022729"/>
    </source>
</evidence>
<feature type="signal peptide" evidence="12">
    <location>
        <begin position="1"/>
        <end position="18"/>
    </location>
</feature>
<dbReference type="InterPro" id="IPR058545">
    <property type="entry name" value="Beta-prop_EMC1_1st"/>
</dbReference>
<dbReference type="InterPro" id="IPR011047">
    <property type="entry name" value="Quinoprotein_ADH-like_sf"/>
</dbReference>
<dbReference type="Proteomes" id="UP000276133">
    <property type="component" value="Unassembled WGS sequence"/>
</dbReference>
<dbReference type="PANTHER" id="PTHR21573:SF0">
    <property type="entry name" value="ER MEMBRANE PROTEIN COMPLEX SUBUNIT 1"/>
    <property type="match status" value="1"/>
</dbReference>
<evidence type="ECO:0000259" key="14">
    <source>
        <dbReference type="Pfam" id="PF25293"/>
    </source>
</evidence>
<dbReference type="EMBL" id="REGN01013244">
    <property type="protein sequence ID" value="RMZ94164.1"/>
    <property type="molecule type" value="Genomic_DNA"/>
</dbReference>
<evidence type="ECO:0000313" key="16">
    <source>
        <dbReference type="Proteomes" id="UP000276133"/>
    </source>
</evidence>
<dbReference type="InterPro" id="IPR026895">
    <property type="entry name" value="EMC1"/>
</dbReference>
<feature type="domain" description="EMC1 first beta-propeller" evidence="14">
    <location>
        <begin position="19"/>
        <end position="399"/>
    </location>
</feature>
<feature type="chain" id="PRO_5018289879" description="ER membrane protein complex subunit 1" evidence="12">
    <location>
        <begin position="19"/>
        <end position="961"/>
    </location>
</feature>
<dbReference type="InterPro" id="IPR015943">
    <property type="entry name" value="WD40/YVTN_repeat-like_dom_sf"/>
</dbReference>
<comment type="caution">
    <text evidence="15">The sequence shown here is derived from an EMBL/GenBank/DDBJ whole genome shotgun (WGS) entry which is preliminary data.</text>
</comment>
<keyword evidence="16" id="KW-1185">Reference proteome</keyword>
<evidence type="ECO:0000256" key="4">
    <source>
        <dbReference type="ARBA" id="ARBA00020824"/>
    </source>
</evidence>
<proteinExistence type="inferred from homology"/>
<keyword evidence="7" id="KW-0256">Endoplasmic reticulum</keyword>
<keyword evidence="9 11" id="KW-0472">Membrane</keyword>
<evidence type="ECO:0000256" key="1">
    <source>
        <dbReference type="ARBA" id="ARBA00004115"/>
    </source>
</evidence>
<evidence type="ECO:0000256" key="8">
    <source>
        <dbReference type="ARBA" id="ARBA00022989"/>
    </source>
</evidence>
<keyword evidence="5 11" id="KW-0812">Transmembrane</keyword>
<sequence>MAKLRLFLLLGLPLLALGLFEDQTGTYDWRQQYIGRPIYTKIVPSLNRIFVASDQNALASLNLKNGNIVWRKVFEMGDLGKINSVIWGLKEIIVVTSNGQRVQAFDYNQGFASWEYTLFKNNLPNVKINTVDSKNVKDSFYVTDGTGLCLINSREKICIELPQNFRIKKMLESEDGLFLVGFKDNLSRKIHYNSQLTKLISESNLENLNENLNENLDCADSSNQLSCLSTDQFFILNNQISSDQFEKLSIQPSSLGQDSTPRLVWSSQDTFILETKLNEEKNLFIFKQYQNEADLVLMKKLESVQAFDIETIDQKNYLIFSKYIGKNKLNFFTIDLKSVQERQDVMITVNVQNNEDIIELRASLTEKNSKLSLVVSCFFADYSFTALNQKGAKYFTREESLAYIVSVEMIDFPLIHLQEEFEDEFGTTRQDNIFTMFYKRIRTQLVMLKEFIQVDLGLKLKNLLQNSPSSESSSDIALDEITRDEFNLNKVIVCVTSVGKVFGIYTSSNGKILWSFFLRNTIPFSVNKLTNESVVPLFVQRTAAHVPYEPQCAIVSKVKGRENSKTRVFFFNPLTGQVSKDSPKQGYILDQSVKQVFLSSFADSHFLRPILLLDETNRVHVVPENSFEDIKTKYGNKPTIIFTGQNQNKNSLTGYSMKLSEENLLEIWRLNFEDEKIISIASKLPNDRIHSHGKVLGDRSVLYKYLNPNMIGVVTSGEDSQQVPFINLYLVDTVTGSIVNSFNHKRCRGPLRIVHSENWFFYSYYNMKFRRHEVASVELFEGATQFNSTHFSSFDDIKPLVFSKSFIVQRGFDSMQVTLTEKGISTKDIIVASQYGVILEIPWILIDPRRPIKMTEVEREENLLPYMPEIPLNYEFTLNYYNYVYNVRGITTAASGLESTSLVFTYGLDIFFTRVFPSKTFDMIREDFDYFFISTLMIGLALGTLLSKKLASSSNLKKAWK</sequence>
<evidence type="ECO:0000256" key="9">
    <source>
        <dbReference type="ARBA" id="ARBA00023136"/>
    </source>
</evidence>
<evidence type="ECO:0000256" key="2">
    <source>
        <dbReference type="ARBA" id="ARBA00007904"/>
    </source>
</evidence>
<evidence type="ECO:0000259" key="13">
    <source>
        <dbReference type="Pfam" id="PF07774"/>
    </source>
</evidence>
<dbReference type="Gene3D" id="2.130.10.10">
    <property type="entry name" value="YVTN repeat-like/Quinoprotein amine dehydrogenase"/>
    <property type="match status" value="1"/>
</dbReference>
<comment type="subcellular location">
    <subcellularLocation>
        <location evidence="1">Endoplasmic reticulum membrane</location>
        <topology evidence="1">Single-pass type I membrane protein</topology>
    </subcellularLocation>
</comment>
<dbReference type="OrthoDB" id="28092at2759"/>
<dbReference type="GO" id="GO:0072546">
    <property type="term" value="C:EMC complex"/>
    <property type="evidence" value="ECO:0007669"/>
    <property type="project" value="InterPro"/>
</dbReference>
<gene>
    <name evidence="15" type="ORF">BpHYR1_000189</name>
</gene>
<evidence type="ECO:0000256" key="5">
    <source>
        <dbReference type="ARBA" id="ARBA00022692"/>
    </source>
</evidence>
<comment type="similarity">
    <text evidence="2">Belongs to the EMC1 family.</text>
</comment>
<keyword evidence="10" id="KW-0325">Glycoprotein</keyword>
<protein>
    <recommendedName>
        <fullName evidence="4">ER membrane protein complex subunit 1</fullName>
    </recommendedName>
</protein>
<dbReference type="STRING" id="10195.A0A3M7P656"/>
<evidence type="ECO:0000256" key="7">
    <source>
        <dbReference type="ARBA" id="ARBA00022824"/>
    </source>
</evidence>
<keyword evidence="8 11" id="KW-1133">Transmembrane helix</keyword>
<dbReference type="PANTHER" id="PTHR21573">
    <property type="entry name" value="ER MEMBRANE PROTEIN COMPLEX SUBUNIT 1"/>
    <property type="match status" value="1"/>
</dbReference>
<evidence type="ECO:0000256" key="12">
    <source>
        <dbReference type="SAM" id="SignalP"/>
    </source>
</evidence>
<comment type="subunit">
    <text evidence="3">Component of the ER membrane protein complex (EMC).</text>
</comment>
<name>A0A3M7P656_BRAPC</name>
<keyword evidence="6 12" id="KW-0732">Signal</keyword>
<accession>A0A3M7P656</accession>
<evidence type="ECO:0000256" key="11">
    <source>
        <dbReference type="SAM" id="Phobius"/>
    </source>
</evidence>
<evidence type="ECO:0000256" key="10">
    <source>
        <dbReference type="ARBA" id="ARBA00023180"/>
    </source>
</evidence>
<dbReference type="SUPFAM" id="SSF50998">
    <property type="entry name" value="Quinoprotein alcohol dehydrogenase-like"/>
    <property type="match status" value="1"/>
</dbReference>
<dbReference type="GO" id="GO:0034975">
    <property type="term" value="P:protein folding in endoplasmic reticulum"/>
    <property type="evidence" value="ECO:0007669"/>
    <property type="project" value="TreeGrafter"/>
</dbReference>
<feature type="domain" description="ER membrane protein complex subunit 1 C-terminal" evidence="13">
    <location>
        <begin position="756"/>
        <end position="960"/>
    </location>
</feature>
<feature type="transmembrane region" description="Helical" evidence="11">
    <location>
        <begin position="928"/>
        <end position="947"/>
    </location>
</feature>
<organism evidence="15 16">
    <name type="scientific">Brachionus plicatilis</name>
    <name type="common">Marine rotifer</name>
    <name type="synonym">Brachionus muelleri</name>
    <dbReference type="NCBI Taxonomy" id="10195"/>
    <lineage>
        <taxon>Eukaryota</taxon>
        <taxon>Metazoa</taxon>
        <taxon>Spiralia</taxon>
        <taxon>Gnathifera</taxon>
        <taxon>Rotifera</taxon>
        <taxon>Eurotatoria</taxon>
        <taxon>Monogononta</taxon>
        <taxon>Pseudotrocha</taxon>
        <taxon>Ploima</taxon>
        <taxon>Brachionidae</taxon>
        <taxon>Brachionus</taxon>
    </lineage>
</organism>